<name>A0A017H525_9FUSO</name>
<organism evidence="2 3">
    <name type="scientific">Fusobacterium necrophorum subsp. funduliforme B35</name>
    <dbReference type="NCBI Taxonomy" id="1226633"/>
    <lineage>
        <taxon>Bacteria</taxon>
        <taxon>Fusobacteriati</taxon>
        <taxon>Fusobacteriota</taxon>
        <taxon>Fusobacteriia</taxon>
        <taxon>Fusobacteriales</taxon>
        <taxon>Fusobacteriaceae</taxon>
        <taxon>Fusobacterium</taxon>
    </lineage>
</organism>
<evidence type="ECO:0000259" key="1">
    <source>
        <dbReference type="Pfam" id="PF05076"/>
    </source>
</evidence>
<dbReference type="InterPro" id="IPR007768">
    <property type="entry name" value="Suppressor_of_fused"/>
</dbReference>
<dbReference type="RefSeq" id="WP_005952642.1">
    <property type="nucleotide sequence ID" value="NZ_AOJP01000004.1"/>
</dbReference>
<accession>A0A017H525</accession>
<comment type="caution">
    <text evidence="2">The sequence shown here is derived from an EMBL/GenBank/DDBJ whole genome shotgun (WGS) entry which is preliminary data.</text>
</comment>
<sequence length="219" mass="25623">MTLEEFREKWEENEDWAPGWDALEESFDRLYRGQKPTHFGTLLPSRAAFGGNEYLDGYSMYQSPKGYKHLLTFGMSELYAEEEALGGEYSKWGYEMTVKLKEKEEKECMWAVDMLSNLARYTFQNNAFFEEFQYISGDGTSICKDRKSEITALITVPDTEISPIDTLYGRVEFIQLVGITERELQKIQENPENIKLLYERMKEENPDLVLDLNRTTSYL</sequence>
<dbReference type="EMBL" id="AUZI01000021">
    <property type="protein sequence ID" value="KID48752.1"/>
    <property type="molecule type" value="Genomic_DNA"/>
</dbReference>
<gene>
    <name evidence="2" type="ORF">C095_08420</name>
</gene>
<dbReference type="SUPFAM" id="SSF103359">
    <property type="entry name" value="Suppressor of Fused, N-terminal domain"/>
    <property type="match status" value="1"/>
</dbReference>
<dbReference type="PANTHER" id="PTHR10928">
    <property type="entry name" value="SUPPRESSOR OF FUSED"/>
    <property type="match status" value="1"/>
</dbReference>
<proteinExistence type="predicted"/>
<reference evidence="2 3" key="1">
    <citation type="submission" date="2013-08" db="EMBL/GenBank/DDBJ databases">
        <title>An opportunistic ruminal bacterium that causes liver abscesses in cattle.</title>
        <authorList>
            <person name="Benahmed F.H."/>
            <person name="Rasmussen M."/>
            <person name="Harbottle H."/>
            <person name="Soppet D."/>
            <person name="Nagaraja T.G."/>
            <person name="Davidson M."/>
        </authorList>
    </citation>
    <scope>NUCLEOTIDE SEQUENCE [LARGE SCALE GENOMIC DNA]</scope>
    <source>
        <strain evidence="2 3">B35</strain>
    </source>
</reference>
<dbReference type="Pfam" id="PF05076">
    <property type="entry name" value="SUFU"/>
    <property type="match status" value="1"/>
</dbReference>
<dbReference type="Proteomes" id="UP000031184">
    <property type="component" value="Unassembled WGS sequence"/>
</dbReference>
<dbReference type="InterPro" id="IPR037181">
    <property type="entry name" value="SUFU_N"/>
</dbReference>
<feature type="domain" description="Suppressor of fused-like" evidence="1">
    <location>
        <begin position="52"/>
        <end position="214"/>
    </location>
</feature>
<dbReference type="PATRIC" id="fig|1226633.4.peg.1696"/>
<protein>
    <submittedName>
        <fullName evidence="2">Suppressor of fused domain</fullName>
    </submittedName>
</protein>
<dbReference type="PANTHER" id="PTHR10928:SF2">
    <property type="entry name" value="SUPPRESSOR OF FUSED HOMOLOG"/>
    <property type="match status" value="1"/>
</dbReference>
<evidence type="ECO:0000313" key="3">
    <source>
        <dbReference type="Proteomes" id="UP000031184"/>
    </source>
</evidence>
<dbReference type="GO" id="GO:0005737">
    <property type="term" value="C:cytoplasm"/>
    <property type="evidence" value="ECO:0007669"/>
    <property type="project" value="TreeGrafter"/>
</dbReference>
<dbReference type="InterPro" id="IPR020941">
    <property type="entry name" value="SUFU-like_domain"/>
</dbReference>
<evidence type="ECO:0000313" key="2">
    <source>
        <dbReference type="EMBL" id="KID48752.1"/>
    </source>
</evidence>
<dbReference type="OrthoDB" id="9023549at2"/>
<dbReference type="AlphaFoldDB" id="A0A017H525"/>